<protein>
    <submittedName>
        <fullName evidence="1">Uncharacterized protein</fullName>
    </submittedName>
</protein>
<dbReference type="Proteomes" id="UP000004949">
    <property type="component" value="Unassembled WGS sequence"/>
</dbReference>
<dbReference type="RefSeq" id="WP_008851327.1">
    <property type="nucleotide sequence ID" value="NZ_AGQV01000002.1"/>
</dbReference>
<sequence>MYPYILIALLAGPQRLPFMHTEQGSPYSTVPKQKITAIRLVCKPEED</sequence>
<reference evidence="1 2" key="1">
    <citation type="submission" date="2011-10" db="EMBL/GenBank/DDBJ databases">
        <title>Genome sequence of Gluconobacter morbifer G707, isolated from Drosophila gut.</title>
        <authorList>
            <person name="Lee W.-J."/>
            <person name="Kim E.-K."/>
        </authorList>
    </citation>
    <scope>NUCLEOTIDE SEQUENCE [LARGE SCALE GENOMIC DNA]</scope>
    <source>
        <strain evidence="1 2">G707</strain>
    </source>
</reference>
<organism evidence="1 2">
    <name type="scientific">Gluconobacter morbifer G707</name>
    <dbReference type="NCBI Taxonomy" id="1088869"/>
    <lineage>
        <taxon>Bacteria</taxon>
        <taxon>Pseudomonadati</taxon>
        <taxon>Pseudomonadota</taxon>
        <taxon>Alphaproteobacteria</taxon>
        <taxon>Acetobacterales</taxon>
        <taxon>Acetobacteraceae</taxon>
        <taxon>Gluconobacter</taxon>
    </lineage>
</organism>
<dbReference type="EMBL" id="AGQV01000002">
    <property type="protein sequence ID" value="EHH68408.1"/>
    <property type="molecule type" value="Genomic_DNA"/>
</dbReference>
<gene>
    <name evidence="1" type="ORF">GMO_11780</name>
</gene>
<proteinExistence type="predicted"/>
<accession>G6XIX8</accession>
<evidence type="ECO:0000313" key="2">
    <source>
        <dbReference type="Proteomes" id="UP000004949"/>
    </source>
</evidence>
<dbReference type="PATRIC" id="fig|1088869.3.peg.1179"/>
<keyword evidence="2" id="KW-1185">Reference proteome</keyword>
<name>G6XIX8_9PROT</name>
<comment type="caution">
    <text evidence="1">The sequence shown here is derived from an EMBL/GenBank/DDBJ whole genome shotgun (WGS) entry which is preliminary data.</text>
</comment>
<dbReference type="AlphaFoldDB" id="G6XIX8"/>
<evidence type="ECO:0000313" key="1">
    <source>
        <dbReference type="EMBL" id="EHH68408.1"/>
    </source>
</evidence>